<reference evidence="2 3" key="1">
    <citation type="submission" date="2010-08" db="EMBL/GenBank/DDBJ databases">
        <authorList>
            <person name="Weinstock G."/>
            <person name="Sodergren E."/>
            <person name="Clifton S."/>
            <person name="Fulton L."/>
            <person name="Fulton B."/>
            <person name="Courtney L."/>
            <person name="Fronick C."/>
            <person name="Harrison M."/>
            <person name="Strong C."/>
            <person name="Farmer C."/>
            <person name="Delahaunty K."/>
            <person name="Markovic C."/>
            <person name="Hall O."/>
            <person name="Minx P."/>
            <person name="Tomlinson C."/>
            <person name="Mitreva M."/>
            <person name="Hou S."/>
            <person name="Chen J."/>
            <person name="Wollam A."/>
            <person name="Pepin K.H."/>
            <person name="Johnson M."/>
            <person name="Bhonagiri V."/>
            <person name="Zhang X."/>
            <person name="Suruliraj S."/>
            <person name="Warren W."/>
            <person name="Chinwalla A."/>
            <person name="Mardis E.R."/>
            <person name="Wilson R.K."/>
        </authorList>
    </citation>
    <scope>NUCLEOTIDE SEQUENCE [LARGE SCALE GENOMIC DNA]</scope>
    <source>
        <strain evidence="2 3">KLE1255</strain>
    </source>
</reference>
<protein>
    <submittedName>
        <fullName evidence="2">Uncharacterized protein</fullName>
    </submittedName>
</protein>
<dbReference type="HOGENOM" id="CLU_3080035_0_0_9"/>
<dbReference type="STRING" id="748224.HMPREF9436_01594"/>
<dbReference type="Proteomes" id="UP000006028">
    <property type="component" value="Unassembled WGS sequence"/>
</dbReference>
<sequence length="52" mass="6176">MNGCFPLRNTKSRALCAFFPLWSEEFRAELLLFCFVLFDFCAIWKFYSVLSP</sequence>
<dbReference type="BioCyc" id="FCF748224-HMP:GTSS-277-MONOMER"/>
<comment type="caution">
    <text evidence="2">The sequence shown here is derived from an EMBL/GenBank/DDBJ whole genome shotgun (WGS) entry which is preliminary data.</text>
</comment>
<keyword evidence="1" id="KW-0472">Membrane</keyword>
<evidence type="ECO:0000313" key="2">
    <source>
        <dbReference type="EMBL" id="EFQ06999.1"/>
    </source>
</evidence>
<name>E2ZIV0_9FIRM</name>
<dbReference type="EMBL" id="AECU01000120">
    <property type="protein sequence ID" value="EFQ06999.1"/>
    <property type="molecule type" value="Genomic_DNA"/>
</dbReference>
<evidence type="ECO:0000256" key="1">
    <source>
        <dbReference type="SAM" id="Phobius"/>
    </source>
</evidence>
<feature type="transmembrane region" description="Helical" evidence="1">
    <location>
        <begin position="30"/>
        <end position="50"/>
    </location>
</feature>
<accession>E2ZIV0</accession>
<dbReference type="AlphaFoldDB" id="E2ZIV0"/>
<keyword evidence="1" id="KW-1133">Transmembrane helix</keyword>
<organism evidence="2 3">
    <name type="scientific">Faecalibacterium cf. prausnitzii KLE1255</name>
    <dbReference type="NCBI Taxonomy" id="748224"/>
    <lineage>
        <taxon>Bacteria</taxon>
        <taxon>Bacillati</taxon>
        <taxon>Bacillota</taxon>
        <taxon>Clostridia</taxon>
        <taxon>Eubacteriales</taxon>
        <taxon>Oscillospiraceae</taxon>
        <taxon>Faecalibacterium</taxon>
    </lineage>
</organism>
<gene>
    <name evidence="2" type="ORF">HMPREF9436_01594</name>
</gene>
<proteinExistence type="predicted"/>
<keyword evidence="1" id="KW-0812">Transmembrane</keyword>
<evidence type="ECO:0000313" key="3">
    <source>
        <dbReference type="Proteomes" id="UP000006028"/>
    </source>
</evidence>